<sequence>MKLTNVVVGGKLDTVINLCALARQLTNVRYDSTSFSGLIWQHRKIGGNCLVFANGYINCNGSCESFQGGIKRLRRYARLLQKLGYCHTLTDVKIITASASHRLDGKVKLEHIPFKYRYEPELFPAIMLKREDIHFTLHFSGALIITGIKKPKDIDDVIYLVILELAVSL</sequence>
<gene>
    <name evidence="4" type="ORF">FSP39_008508</name>
</gene>
<accession>A0AA89BSI0</accession>
<comment type="similarity">
    <text evidence="1">Belongs to the TBP family.</text>
</comment>
<dbReference type="SUPFAM" id="SSF55945">
    <property type="entry name" value="TATA-box binding protein-like"/>
    <property type="match status" value="2"/>
</dbReference>
<keyword evidence="5" id="KW-1185">Reference proteome</keyword>
<proteinExistence type="inferred from homology"/>
<evidence type="ECO:0000256" key="3">
    <source>
        <dbReference type="ARBA" id="ARBA00023163"/>
    </source>
</evidence>
<evidence type="ECO:0000256" key="2">
    <source>
        <dbReference type="ARBA" id="ARBA00023125"/>
    </source>
</evidence>
<dbReference type="AlphaFoldDB" id="A0AA89BSI0"/>
<protein>
    <submittedName>
        <fullName evidence="4">Uncharacterized protein</fullName>
    </submittedName>
</protein>
<keyword evidence="2" id="KW-0238">DNA-binding</keyword>
<dbReference type="InterPro" id="IPR000814">
    <property type="entry name" value="TBP"/>
</dbReference>
<name>A0AA89BSI0_PINIB</name>
<evidence type="ECO:0000256" key="1">
    <source>
        <dbReference type="ARBA" id="ARBA00005560"/>
    </source>
</evidence>
<dbReference type="InterPro" id="IPR012295">
    <property type="entry name" value="TBP_dom_sf"/>
</dbReference>
<dbReference type="Pfam" id="PF00352">
    <property type="entry name" value="TBP"/>
    <property type="match status" value="2"/>
</dbReference>
<organism evidence="4 5">
    <name type="scientific">Pinctada imbricata</name>
    <name type="common">Atlantic pearl-oyster</name>
    <name type="synonym">Pinctada martensii</name>
    <dbReference type="NCBI Taxonomy" id="66713"/>
    <lineage>
        <taxon>Eukaryota</taxon>
        <taxon>Metazoa</taxon>
        <taxon>Spiralia</taxon>
        <taxon>Lophotrochozoa</taxon>
        <taxon>Mollusca</taxon>
        <taxon>Bivalvia</taxon>
        <taxon>Autobranchia</taxon>
        <taxon>Pteriomorphia</taxon>
        <taxon>Pterioida</taxon>
        <taxon>Pterioidea</taxon>
        <taxon>Pteriidae</taxon>
        <taxon>Pinctada</taxon>
    </lineage>
</organism>
<keyword evidence="3" id="KW-0804">Transcription</keyword>
<dbReference type="GO" id="GO:0003677">
    <property type="term" value="F:DNA binding"/>
    <property type="evidence" value="ECO:0007669"/>
    <property type="project" value="UniProtKB-KW"/>
</dbReference>
<dbReference type="PRINTS" id="PR00686">
    <property type="entry name" value="TIFACTORIID"/>
</dbReference>
<dbReference type="PANTHER" id="PTHR10126">
    <property type="entry name" value="TATA-BOX BINDING PROTEIN"/>
    <property type="match status" value="1"/>
</dbReference>
<dbReference type="GO" id="GO:0006352">
    <property type="term" value="P:DNA-templated transcription initiation"/>
    <property type="evidence" value="ECO:0007669"/>
    <property type="project" value="InterPro"/>
</dbReference>
<reference evidence="4" key="1">
    <citation type="submission" date="2019-08" db="EMBL/GenBank/DDBJ databases">
        <title>The improved chromosome-level genome for the pearl oyster Pinctada fucata martensii using PacBio sequencing and Hi-C.</title>
        <authorList>
            <person name="Zheng Z."/>
        </authorList>
    </citation>
    <scope>NUCLEOTIDE SEQUENCE</scope>
    <source>
        <strain evidence="4">ZZ-2019</strain>
        <tissue evidence="4">Adductor muscle</tissue>
    </source>
</reference>
<dbReference type="Proteomes" id="UP001186944">
    <property type="component" value="Unassembled WGS sequence"/>
</dbReference>
<evidence type="ECO:0000313" key="4">
    <source>
        <dbReference type="EMBL" id="KAK3085771.1"/>
    </source>
</evidence>
<dbReference type="EMBL" id="VSWD01000012">
    <property type="protein sequence ID" value="KAK3085771.1"/>
    <property type="molecule type" value="Genomic_DNA"/>
</dbReference>
<evidence type="ECO:0000313" key="5">
    <source>
        <dbReference type="Proteomes" id="UP001186944"/>
    </source>
</evidence>
<comment type="caution">
    <text evidence="4">The sequence shown here is derived from an EMBL/GenBank/DDBJ whole genome shotgun (WGS) entry which is preliminary data.</text>
</comment>
<dbReference type="Gene3D" id="3.30.310.10">
    <property type="entry name" value="TATA-Binding Protein"/>
    <property type="match status" value="2"/>
</dbReference>